<dbReference type="AlphaFoldDB" id="M3AB09"/>
<dbReference type="InterPro" id="IPR020617">
    <property type="entry name" value="Thiolase_C"/>
</dbReference>
<sequence length="403" mass="42955">MAYLAEIPYGCYWSTPFAKWMGSLARLHSIEFAAHVAKAELARRDIPAGMFDFGVLGTSVPQKHCFYGAPWLMGMIGAPQAGGPAVSQACATGVRCLLTAATEIQAGLATLALSATCDRTSNGPHLYYPDPGGAGGTGTAEDWVMQNFSYDPFTAKSMLATAENVAARYKVDTRRQHEVVLRREEQYAAALADDCAFLKRFMTLPFEVPTPNFRKTAAVMAADEGVTRSTPEGLAALKPVMEGGTVTFGGQTHPADGNACLIVATPGKARELSRDPKIRVRLMGFGLERVEPAFMPRATVPAAKRALEQAGIGIDKVKAVKLHNPFTVNDIVFAEETGTKIANLNNFGSSLVWGHPQAPMGTRSVIELIEELVIRGGGYGLFSGCAAGDTAMAVVILVDERPA</sequence>
<evidence type="ECO:0000256" key="1">
    <source>
        <dbReference type="ARBA" id="ARBA00010982"/>
    </source>
</evidence>
<dbReference type="CDD" id="cd00751">
    <property type="entry name" value="thiolase"/>
    <property type="match status" value="1"/>
</dbReference>
<feature type="domain" description="Thiolase C-terminal" evidence="7">
    <location>
        <begin position="279"/>
        <end position="396"/>
    </location>
</feature>
<dbReference type="PANTHER" id="PTHR18919:SF107">
    <property type="entry name" value="ACETYL-COA ACETYLTRANSFERASE, CYTOSOLIC"/>
    <property type="match status" value="1"/>
</dbReference>
<protein>
    <submittedName>
        <fullName evidence="8">Beta-oxoacyl-CoA thiolase</fullName>
    </submittedName>
</protein>
<dbReference type="Pfam" id="PF00108">
    <property type="entry name" value="Thiolase_N"/>
    <property type="match status" value="1"/>
</dbReference>
<dbReference type="OrthoDB" id="9764638at2"/>
<dbReference type="EMBL" id="AONQ01000029">
    <property type="protein sequence ID" value="EME69684.1"/>
    <property type="molecule type" value="Genomic_DNA"/>
</dbReference>
<evidence type="ECO:0000259" key="7">
    <source>
        <dbReference type="Pfam" id="PF02803"/>
    </source>
</evidence>
<dbReference type="Gene3D" id="3.40.47.10">
    <property type="match status" value="1"/>
</dbReference>
<evidence type="ECO:0000313" key="9">
    <source>
        <dbReference type="Proteomes" id="UP000011744"/>
    </source>
</evidence>
<name>M3AB09_9PROT</name>
<keyword evidence="3 5" id="KW-0012">Acyltransferase</keyword>
<comment type="caution">
    <text evidence="8">The sequence shown here is derived from an EMBL/GenBank/DDBJ whole genome shotgun (WGS) entry which is preliminary data.</text>
</comment>
<evidence type="ECO:0000256" key="5">
    <source>
        <dbReference type="RuleBase" id="RU003557"/>
    </source>
</evidence>
<evidence type="ECO:0000313" key="8">
    <source>
        <dbReference type="EMBL" id="EME69684.1"/>
    </source>
</evidence>
<evidence type="ECO:0000256" key="2">
    <source>
        <dbReference type="ARBA" id="ARBA00022679"/>
    </source>
</evidence>
<keyword evidence="2 5" id="KW-0808">Transferase</keyword>
<dbReference type="eggNOG" id="COG0183">
    <property type="taxonomic scope" value="Bacteria"/>
</dbReference>
<dbReference type="Pfam" id="PF02803">
    <property type="entry name" value="Thiolase_C"/>
    <property type="match status" value="1"/>
</dbReference>
<dbReference type="InterPro" id="IPR016039">
    <property type="entry name" value="Thiolase-like"/>
</dbReference>
<proteinExistence type="inferred from homology"/>
<dbReference type="PATRIC" id="fig|1244869.3.peg.2470"/>
<evidence type="ECO:0000256" key="4">
    <source>
        <dbReference type="PIRSR" id="PIRSR000429-1"/>
    </source>
</evidence>
<dbReference type="SUPFAM" id="SSF53901">
    <property type="entry name" value="Thiolase-like"/>
    <property type="match status" value="2"/>
</dbReference>
<dbReference type="PIRSF" id="PIRSF000429">
    <property type="entry name" value="Ac-CoA_Ac_transf"/>
    <property type="match status" value="1"/>
</dbReference>
<comment type="similarity">
    <text evidence="1 5">Belongs to the thiolase-like superfamily. Thiolase family.</text>
</comment>
<accession>M3AB09</accession>
<dbReference type="GO" id="GO:0003988">
    <property type="term" value="F:acetyl-CoA C-acyltransferase activity"/>
    <property type="evidence" value="ECO:0007669"/>
    <property type="project" value="UniProtKB-ARBA"/>
</dbReference>
<dbReference type="STRING" id="1244869.H261_12241"/>
<feature type="domain" description="Thiolase N-terminal" evidence="6">
    <location>
        <begin position="15"/>
        <end position="265"/>
    </location>
</feature>
<organism evidence="8 9">
    <name type="scientific">Paramagnetospirillum caucaseum</name>
    <dbReference type="NCBI Taxonomy" id="1244869"/>
    <lineage>
        <taxon>Bacteria</taxon>
        <taxon>Pseudomonadati</taxon>
        <taxon>Pseudomonadota</taxon>
        <taxon>Alphaproteobacteria</taxon>
        <taxon>Rhodospirillales</taxon>
        <taxon>Magnetospirillaceae</taxon>
        <taxon>Paramagnetospirillum</taxon>
    </lineage>
</organism>
<evidence type="ECO:0000259" key="6">
    <source>
        <dbReference type="Pfam" id="PF00108"/>
    </source>
</evidence>
<dbReference type="InterPro" id="IPR002155">
    <property type="entry name" value="Thiolase"/>
</dbReference>
<dbReference type="InterPro" id="IPR020616">
    <property type="entry name" value="Thiolase_N"/>
</dbReference>
<reference evidence="8 9" key="1">
    <citation type="journal article" date="2014" name="Genome Announc.">
        <title>Draft Genome Sequence of Magnetospirillum sp. Strain SO-1, a Freshwater Magnetotactic Bacterium Isolated from the Ol'khovka River, Russia.</title>
        <authorList>
            <person name="Grouzdev D.S."/>
            <person name="Dziuba M.V."/>
            <person name="Sukhacheva M.S."/>
            <person name="Mardanov A.V."/>
            <person name="Beletskiy A.V."/>
            <person name="Kuznetsov B.B."/>
            <person name="Skryabin K.G."/>
        </authorList>
    </citation>
    <scope>NUCLEOTIDE SEQUENCE [LARGE SCALE GENOMIC DNA]</scope>
    <source>
        <strain evidence="8 9">SO-1</strain>
    </source>
</reference>
<keyword evidence="9" id="KW-1185">Reference proteome</keyword>
<feature type="active site" description="Acyl-thioester intermediate" evidence="4">
    <location>
        <position position="90"/>
    </location>
</feature>
<dbReference type="Proteomes" id="UP000011744">
    <property type="component" value="Unassembled WGS sequence"/>
</dbReference>
<gene>
    <name evidence="8" type="ORF">H261_12241</name>
</gene>
<feature type="active site" description="Proton acceptor" evidence="4">
    <location>
        <position position="355"/>
    </location>
</feature>
<evidence type="ECO:0000256" key="3">
    <source>
        <dbReference type="ARBA" id="ARBA00023315"/>
    </source>
</evidence>
<feature type="active site" description="Proton acceptor" evidence="4">
    <location>
        <position position="385"/>
    </location>
</feature>
<dbReference type="PANTHER" id="PTHR18919">
    <property type="entry name" value="ACETYL-COA C-ACYLTRANSFERASE"/>
    <property type="match status" value="1"/>
</dbReference>